<accession>A0ABW1G615</accession>
<dbReference type="Pfam" id="PF17932">
    <property type="entry name" value="TetR_C_24"/>
    <property type="match status" value="1"/>
</dbReference>
<dbReference type="SUPFAM" id="SSF46689">
    <property type="entry name" value="Homeodomain-like"/>
    <property type="match status" value="1"/>
</dbReference>
<evidence type="ECO:0000313" key="5">
    <source>
        <dbReference type="Proteomes" id="UP001596174"/>
    </source>
</evidence>
<evidence type="ECO:0000259" key="3">
    <source>
        <dbReference type="PROSITE" id="PS50977"/>
    </source>
</evidence>
<dbReference type="PANTHER" id="PTHR30055">
    <property type="entry name" value="HTH-TYPE TRANSCRIPTIONAL REGULATOR RUTR"/>
    <property type="match status" value="1"/>
</dbReference>
<organism evidence="4 5">
    <name type="scientific">Streptacidiphilus monticola</name>
    <dbReference type="NCBI Taxonomy" id="2161674"/>
    <lineage>
        <taxon>Bacteria</taxon>
        <taxon>Bacillati</taxon>
        <taxon>Actinomycetota</taxon>
        <taxon>Actinomycetes</taxon>
        <taxon>Kitasatosporales</taxon>
        <taxon>Streptomycetaceae</taxon>
        <taxon>Streptacidiphilus</taxon>
    </lineage>
</organism>
<protein>
    <submittedName>
        <fullName evidence="4">TetR/AcrR family transcriptional regulator</fullName>
    </submittedName>
</protein>
<dbReference type="PROSITE" id="PS50977">
    <property type="entry name" value="HTH_TETR_2"/>
    <property type="match status" value="1"/>
</dbReference>
<keyword evidence="1 2" id="KW-0238">DNA-binding</keyword>
<comment type="caution">
    <text evidence="4">The sequence shown here is derived from an EMBL/GenBank/DDBJ whole genome shotgun (WGS) entry which is preliminary data.</text>
</comment>
<evidence type="ECO:0000313" key="4">
    <source>
        <dbReference type="EMBL" id="MFC5908616.1"/>
    </source>
</evidence>
<dbReference type="PANTHER" id="PTHR30055:SF237">
    <property type="entry name" value="TRANSCRIPTIONAL REPRESSOR MCE3R"/>
    <property type="match status" value="1"/>
</dbReference>
<feature type="DNA-binding region" description="H-T-H motif" evidence="2">
    <location>
        <begin position="26"/>
        <end position="45"/>
    </location>
</feature>
<dbReference type="Gene3D" id="1.10.357.10">
    <property type="entry name" value="Tetracycline Repressor, domain 2"/>
    <property type="match status" value="1"/>
</dbReference>
<dbReference type="Proteomes" id="UP001596174">
    <property type="component" value="Unassembled WGS sequence"/>
</dbReference>
<reference evidence="5" key="1">
    <citation type="journal article" date="2019" name="Int. J. Syst. Evol. Microbiol.">
        <title>The Global Catalogue of Microorganisms (GCM) 10K type strain sequencing project: providing services to taxonomists for standard genome sequencing and annotation.</title>
        <authorList>
            <consortium name="The Broad Institute Genomics Platform"/>
            <consortium name="The Broad Institute Genome Sequencing Center for Infectious Disease"/>
            <person name="Wu L."/>
            <person name="Ma J."/>
        </authorList>
    </citation>
    <scope>NUCLEOTIDE SEQUENCE [LARGE SCALE GENOMIC DNA]</scope>
    <source>
        <strain evidence="5">JCM 4816</strain>
    </source>
</reference>
<feature type="domain" description="HTH tetR-type" evidence="3">
    <location>
        <begin position="3"/>
        <end position="63"/>
    </location>
</feature>
<dbReference type="InterPro" id="IPR041490">
    <property type="entry name" value="KstR2_TetR_C"/>
</dbReference>
<evidence type="ECO:0000256" key="2">
    <source>
        <dbReference type="PROSITE-ProRule" id="PRU00335"/>
    </source>
</evidence>
<dbReference type="PRINTS" id="PR00455">
    <property type="entry name" value="HTHTETR"/>
</dbReference>
<proteinExistence type="predicted"/>
<dbReference type="InterPro" id="IPR001647">
    <property type="entry name" value="HTH_TetR"/>
</dbReference>
<gene>
    <name evidence="4" type="ORF">ACFP3V_15510</name>
</gene>
<dbReference type="Pfam" id="PF00440">
    <property type="entry name" value="TetR_N"/>
    <property type="match status" value="1"/>
</dbReference>
<sequence>MRPAGQTALLEAARQEFAERGFGSASIRNIAARAGMSLSAMYHYYSGKQELLLALLNEGMDKYFTAVAAALEAVDTADPADRLAAVVAATTRFRGEHAVRSNLLLLEDRSLGPDGLESYRRRQVEATNLFRDAIEAGISSGVFRTPYPEEARRGIIAMCNAVAQWYRPGGPLSLDELIDRHVALALTLVEYRPQWSRRAP</sequence>
<dbReference type="SUPFAM" id="SSF48498">
    <property type="entry name" value="Tetracyclin repressor-like, C-terminal domain"/>
    <property type="match status" value="1"/>
</dbReference>
<dbReference type="RefSeq" id="WP_380583679.1">
    <property type="nucleotide sequence ID" value="NZ_JBHSQJ010000063.1"/>
</dbReference>
<keyword evidence="5" id="KW-1185">Reference proteome</keyword>
<dbReference type="InterPro" id="IPR036271">
    <property type="entry name" value="Tet_transcr_reg_TetR-rel_C_sf"/>
</dbReference>
<evidence type="ECO:0000256" key="1">
    <source>
        <dbReference type="ARBA" id="ARBA00023125"/>
    </source>
</evidence>
<dbReference type="Gene3D" id="1.10.10.60">
    <property type="entry name" value="Homeodomain-like"/>
    <property type="match status" value="1"/>
</dbReference>
<dbReference type="InterPro" id="IPR009057">
    <property type="entry name" value="Homeodomain-like_sf"/>
</dbReference>
<name>A0ABW1G615_9ACTN</name>
<dbReference type="InterPro" id="IPR050109">
    <property type="entry name" value="HTH-type_TetR-like_transc_reg"/>
</dbReference>
<dbReference type="EMBL" id="JBHSQJ010000063">
    <property type="protein sequence ID" value="MFC5908616.1"/>
    <property type="molecule type" value="Genomic_DNA"/>
</dbReference>